<dbReference type="EMBL" id="FNAP01000001">
    <property type="protein sequence ID" value="SDD68732.1"/>
    <property type="molecule type" value="Genomic_DNA"/>
</dbReference>
<evidence type="ECO:0000313" key="1">
    <source>
        <dbReference type="EMBL" id="SDD68732.1"/>
    </source>
</evidence>
<dbReference type="InterPro" id="IPR010235">
    <property type="entry name" value="HepT"/>
</dbReference>
<dbReference type="Pfam" id="PF08780">
    <property type="entry name" value="NTase_sub_bind"/>
    <property type="match status" value="1"/>
</dbReference>
<dbReference type="GO" id="GO:0016740">
    <property type="term" value="F:transferase activity"/>
    <property type="evidence" value="ECO:0007669"/>
    <property type="project" value="UniProtKB-KW"/>
</dbReference>
<keyword evidence="2" id="KW-1185">Reference proteome</keyword>
<gene>
    <name evidence="1" type="ORF">SAMN05421720_101253</name>
</gene>
<protein>
    <submittedName>
        <fullName evidence="1">Nucleotidyltransferase substrate binding protein like</fullName>
    </submittedName>
</protein>
<dbReference type="AlphaFoldDB" id="A0A1G6WS81"/>
<evidence type="ECO:0000313" key="2">
    <source>
        <dbReference type="Proteomes" id="UP000199412"/>
    </source>
</evidence>
<sequence length="130" mass="14388">MDRVKERLQLADKAQATLFAALDNDALPPVERRDVCILRFVYSFEATWKDAQAVLRKRHGGVANTPRAAIRSCVTAGILDEPTGEAALHMVDDRNLASHTYNERLAQDLERNLPAHADAPRAWLDGLTAA</sequence>
<accession>A0A1G6WS81</accession>
<dbReference type="OrthoDB" id="9810452at2"/>
<dbReference type="Proteomes" id="UP000199412">
    <property type="component" value="Unassembled WGS sequence"/>
</dbReference>
<dbReference type="SUPFAM" id="SSF81593">
    <property type="entry name" value="Nucleotidyltransferase substrate binding subunit/domain"/>
    <property type="match status" value="1"/>
</dbReference>
<reference evidence="1 2" key="1">
    <citation type="submission" date="2016-10" db="EMBL/GenBank/DDBJ databases">
        <authorList>
            <person name="de Groot N.N."/>
        </authorList>
    </citation>
    <scope>NUCLEOTIDE SEQUENCE [LARGE SCALE GENOMIC DNA]</scope>
    <source>
        <strain evidence="1 2">ATCC 700224</strain>
    </source>
</reference>
<organism evidence="1 2">
    <name type="scientific">Rhodospira trueperi</name>
    <dbReference type="NCBI Taxonomy" id="69960"/>
    <lineage>
        <taxon>Bacteria</taxon>
        <taxon>Pseudomonadati</taxon>
        <taxon>Pseudomonadota</taxon>
        <taxon>Alphaproteobacteria</taxon>
        <taxon>Rhodospirillales</taxon>
        <taxon>Rhodospirillaceae</taxon>
        <taxon>Rhodospira</taxon>
    </lineage>
</organism>
<dbReference type="STRING" id="69960.SAMN05421720_101253"/>
<dbReference type="RefSeq" id="WP_092780896.1">
    <property type="nucleotide sequence ID" value="NZ_FNAP01000001.1"/>
</dbReference>
<keyword evidence="1" id="KW-0808">Transferase</keyword>
<dbReference type="Gene3D" id="1.20.120.330">
    <property type="entry name" value="Nucleotidyltransferases domain 2"/>
    <property type="match status" value="1"/>
</dbReference>
<name>A0A1G6WS81_9PROT</name>
<proteinExistence type="predicted"/>